<comment type="caution">
    <text evidence="2">The sequence shown here is derived from an EMBL/GenBank/DDBJ whole genome shotgun (WGS) entry which is preliminary data.</text>
</comment>
<dbReference type="Pfam" id="PF00501">
    <property type="entry name" value="AMP-binding"/>
    <property type="match status" value="1"/>
</dbReference>
<evidence type="ECO:0000313" key="2">
    <source>
        <dbReference type="EMBL" id="GMH48216.1"/>
    </source>
</evidence>
<dbReference type="InterPro" id="IPR000873">
    <property type="entry name" value="AMP-dep_synth/lig_dom"/>
</dbReference>
<evidence type="ECO:0000313" key="3">
    <source>
        <dbReference type="Proteomes" id="UP001165082"/>
    </source>
</evidence>
<feature type="non-terminal residue" evidence="2">
    <location>
        <position position="1"/>
    </location>
</feature>
<sequence length="162" mass="17208">ITAHCPTLTALTDDYHCDTPVSYTFSQVRDLISNLSLHLHSMGLTTNSKASLFAENSAHWLISDHAVQSLSAATAVRGADAPLDELRYIYTHSDSTLAILQGPKLLAKLAKDAEDKGLPGAAGLASKDGDICSNIVLINRDKHTDADLATLISSHPSLSSSK</sequence>
<dbReference type="InterPro" id="IPR042099">
    <property type="entry name" value="ANL_N_sf"/>
</dbReference>
<name>A0A9W6Z9T2_9STRA</name>
<dbReference type="InterPro" id="IPR052987">
    <property type="entry name" value="Chloroplast_AMP-bd_Enzymes"/>
</dbReference>
<dbReference type="Proteomes" id="UP001165082">
    <property type="component" value="Unassembled WGS sequence"/>
</dbReference>
<keyword evidence="3" id="KW-1185">Reference proteome</keyword>
<dbReference type="Gene3D" id="3.40.50.12780">
    <property type="entry name" value="N-terminal domain of ligase-like"/>
    <property type="match status" value="1"/>
</dbReference>
<dbReference type="PANTHER" id="PTHR43813">
    <property type="entry name" value="ACYL-ACTIVATING ENZYME 16, CHLOROPLASTIC-RELATED"/>
    <property type="match status" value="1"/>
</dbReference>
<proteinExistence type="predicted"/>
<feature type="domain" description="AMP-dependent synthetase/ligase" evidence="1">
    <location>
        <begin position="6"/>
        <end position="116"/>
    </location>
</feature>
<organism evidence="2 3">
    <name type="scientific">Triparma retinervis</name>
    <dbReference type="NCBI Taxonomy" id="2557542"/>
    <lineage>
        <taxon>Eukaryota</taxon>
        <taxon>Sar</taxon>
        <taxon>Stramenopiles</taxon>
        <taxon>Ochrophyta</taxon>
        <taxon>Bolidophyceae</taxon>
        <taxon>Parmales</taxon>
        <taxon>Triparmaceae</taxon>
        <taxon>Triparma</taxon>
    </lineage>
</organism>
<dbReference type="PANTHER" id="PTHR43813:SF1">
    <property type="entry name" value="ACYL-ACTIVATING ENZYME 16, CHLOROPLASTIC-RELATED"/>
    <property type="match status" value="1"/>
</dbReference>
<dbReference type="AlphaFoldDB" id="A0A9W6Z9T2"/>
<gene>
    <name evidence="2" type="ORF">TrRE_jg10586</name>
</gene>
<protein>
    <recommendedName>
        <fullName evidence="1">AMP-dependent synthetase/ligase domain-containing protein</fullName>
    </recommendedName>
</protein>
<accession>A0A9W6Z9T2</accession>
<reference evidence="2" key="1">
    <citation type="submission" date="2022-07" db="EMBL/GenBank/DDBJ databases">
        <title>Genome analysis of Parmales, a sister group of diatoms, reveals the evolutionary specialization of diatoms from phago-mixotrophs to photoautotrophs.</title>
        <authorList>
            <person name="Ban H."/>
            <person name="Sato S."/>
            <person name="Yoshikawa S."/>
            <person name="Kazumasa Y."/>
            <person name="Nakamura Y."/>
            <person name="Ichinomiya M."/>
            <person name="Saitoh K."/>
            <person name="Sato N."/>
            <person name="Blanc-Mathieu R."/>
            <person name="Endo H."/>
            <person name="Kuwata A."/>
            <person name="Ogata H."/>
        </authorList>
    </citation>
    <scope>NUCLEOTIDE SEQUENCE</scope>
</reference>
<dbReference type="EMBL" id="BRXZ01004405">
    <property type="protein sequence ID" value="GMH48216.1"/>
    <property type="molecule type" value="Genomic_DNA"/>
</dbReference>
<dbReference type="OrthoDB" id="1700726at2759"/>
<dbReference type="SUPFAM" id="SSF56801">
    <property type="entry name" value="Acetyl-CoA synthetase-like"/>
    <property type="match status" value="1"/>
</dbReference>
<feature type="non-terminal residue" evidence="2">
    <location>
        <position position="162"/>
    </location>
</feature>
<evidence type="ECO:0000259" key="1">
    <source>
        <dbReference type="Pfam" id="PF00501"/>
    </source>
</evidence>